<keyword evidence="2" id="KW-1133">Transmembrane helix</keyword>
<evidence type="ECO:0000259" key="3">
    <source>
        <dbReference type="PROSITE" id="PS50850"/>
    </source>
</evidence>
<dbReference type="InterPro" id="IPR020846">
    <property type="entry name" value="MFS_dom"/>
</dbReference>
<organism evidence="4 5">
    <name type="scientific">Halopenitus persicus</name>
    <dbReference type="NCBI Taxonomy" id="1048396"/>
    <lineage>
        <taxon>Archaea</taxon>
        <taxon>Methanobacteriati</taxon>
        <taxon>Methanobacteriota</taxon>
        <taxon>Stenosarchaea group</taxon>
        <taxon>Halobacteria</taxon>
        <taxon>Halobacteriales</taxon>
        <taxon>Haloferacaceae</taxon>
        <taxon>Halopenitus</taxon>
    </lineage>
</organism>
<dbReference type="Pfam" id="PF07690">
    <property type="entry name" value="MFS_1"/>
    <property type="match status" value="1"/>
</dbReference>
<feature type="transmembrane region" description="Helical" evidence="2">
    <location>
        <begin position="224"/>
        <end position="244"/>
    </location>
</feature>
<sequence length="495" mass="52654">MLFIAPRQPSTHRGRDTVSSDDGATDRNDAGGTGERPGTLDPFRRFLALERDVLVLSLAMFAFSLGFQMTNRYLPEYLVALGASGFVVGLFGTFGNVISALYPYPGGAVSDRIGSRYALTLFGLLSTLGFVVWLVAPGIGPVGIGGVTIEPWIWIFVGLVLAQAWKSFGLGATFAVVKQATDPARLAAGFASTETFRRTAFLVGPVLAAVLIGVHPAFTVSFRYVLAVAVVFGAVGTVAQHLLYDVDERSSSDDQNAERSDDNGEDPVGGSFERIARMRRDLRAMPDPLRPLLVGDTLVRFANGMVYVFFVLVITRFYGVGFETSVSLAGVSRSIDLSPAAFFGYLLGVEMLVALLSMIPAAKAAERVGLKPVVALGFAVYALFPIVLIGGPAALAPTVPLQWTMVLVFAFSGLRFAGLPSHKALIVGPAERGTGGRVTGTYYLLRNAIVIPSAALGGFLWEFVSPEVAFTIAAAIGVVGTGYFLVFGEEFEAYT</sequence>
<keyword evidence="5" id="KW-1185">Reference proteome</keyword>
<dbReference type="PANTHER" id="PTHR23518">
    <property type="entry name" value="C-METHYLTRANSFERASE"/>
    <property type="match status" value="1"/>
</dbReference>
<evidence type="ECO:0000256" key="2">
    <source>
        <dbReference type="SAM" id="Phobius"/>
    </source>
</evidence>
<feature type="transmembrane region" description="Helical" evidence="2">
    <location>
        <begin position="117"/>
        <end position="140"/>
    </location>
</feature>
<dbReference type="AlphaFoldDB" id="A0A1H3J507"/>
<feature type="transmembrane region" description="Helical" evidence="2">
    <location>
        <begin position="77"/>
        <end position="105"/>
    </location>
</feature>
<dbReference type="InterPro" id="IPR036259">
    <property type="entry name" value="MFS_trans_sf"/>
</dbReference>
<dbReference type="Proteomes" id="UP000199079">
    <property type="component" value="Unassembled WGS sequence"/>
</dbReference>
<dbReference type="PANTHER" id="PTHR23518:SF2">
    <property type="entry name" value="MAJOR FACILITATOR SUPERFAMILY TRANSPORTER"/>
    <property type="match status" value="1"/>
</dbReference>
<keyword evidence="2" id="KW-0812">Transmembrane</keyword>
<dbReference type="EMBL" id="FNPC01000004">
    <property type="protein sequence ID" value="SDY34877.1"/>
    <property type="molecule type" value="Genomic_DNA"/>
</dbReference>
<feature type="transmembrane region" description="Helical" evidence="2">
    <location>
        <begin position="53"/>
        <end position="71"/>
    </location>
</feature>
<feature type="transmembrane region" description="Helical" evidence="2">
    <location>
        <begin position="152"/>
        <end position="177"/>
    </location>
</feature>
<dbReference type="InterPro" id="IPR011701">
    <property type="entry name" value="MFS"/>
</dbReference>
<evidence type="ECO:0000313" key="5">
    <source>
        <dbReference type="Proteomes" id="UP000199079"/>
    </source>
</evidence>
<accession>A0A1H3J507</accession>
<reference evidence="5" key="1">
    <citation type="submission" date="2016-10" db="EMBL/GenBank/DDBJ databases">
        <authorList>
            <person name="Varghese N."/>
            <person name="Submissions S."/>
        </authorList>
    </citation>
    <scope>NUCLEOTIDE SEQUENCE [LARGE SCALE GENOMIC DNA]</scope>
    <source>
        <strain evidence="5">DC30,IBRC 10041,KCTC 4046</strain>
    </source>
</reference>
<feature type="transmembrane region" description="Helical" evidence="2">
    <location>
        <begin position="401"/>
        <end position="419"/>
    </location>
</feature>
<feature type="transmembrane region" description="Helical" evidence="2">
    <location>
        <begin position="298"/>
        <end position="320"/>
    </location>
</feature>
<keyword evidence="2" id="KW-0472">Membrane</keyword>
<feature type="transmembrane region" description="Helical" evidence="2">
    <location>
        <begin position="467"/>
        <end position="487"/>
    </location>
</feature>
<dbReference type="Gene3D" id="1.20.1250.20">
    <property type="entry name" value="MFS general substrate transporter like domains"/>
    <property type="match status" value="1"/>
</dbReference>
<gene>
    <name evidence="4" type="ORF">SAMN05216564_104389</name>
</gene>
<dbReference type="OrthoDB" id="200640at2157"/>
<protein>
    <submittedName>
        <fullName evidence="4">Major Facilitator Superfamily protein</fullName>
    </submittedName>
</protein>
<feature type="compositionally biased region" description="Basic and acidic residues" evidence="1">
    <location>
        <begin position="249"/>
        <end position="262"/>
    </location>
</feature>
<dbReference type="PROSITE" id="PS50850">
    <property type="entry name" value="MFS"/>
    <property type="match status" value="1"/>
</dbReference>
<dbReference type="GO" id="GO:0022857">
    <property type="term" value="F:transmembrane transporter activity"/>
    <property type="evidence" value="ECO:0007669"/>
    <property type="project" value="InterPro"/>
</dbReference>
<feature type="region of interest" description="Disordered" evidence="1">
    <location>
        <begin position="1"/>
        <end position="37"/>
    </location>
</feature>
<feature type="compositionally biased region" description="Basic and acidic residues" evidence="1">
    <location>
        <begin position="13"/>
        <end position="29"/>
    </location>
</feature>
<feature type="region of interest" description="Disordered" evidence="1">
    <location>
        <begin position="249"/>
        <end position="270"/>
    </location>
</feature>
<dbReference type="SUPFAM" id="SSF103473">
    <property type="entry name" value="MFS general substrate transporter"/>
    <property type="match status" value="1"/>
</dbReference>
<feature type="transmembrane region" description="Helical" evidence="2">
    <location>
        <begin position="198"/>
        <end position="218"/>
    </location>
</feature>
<evidence type="ECO:0000256" key="1">
    <source>
        <dbReference type="SAM" id="MobiDB-lite"/>
    </source>
</evidence>
<feature type="transmembrane region" description="Helical" evidence="2">
    <location>
        <begin position="373"/>
        <end position="395"/>
    </location>
</feature>
<name>A0A1H3J507_9EURY</name>
<evidence type="ECO:0000313" key="4">
    <source>
        <dbReference type="EMBL" id="SDY34877.1"/>
    </source>
</evidence>
<proteinExistence type="predicted"/>
<feature type="transmembrane region" description="Helical" evidence="2">
    <location>
        <begin position="440"/>
        <end position="461"/>
    </location>
</feature>
<feature type="transmembrane region" description="Helical" evidence="2">
    <location>
        <begin position="340"/>
        <end position="361"/>
    </location>
</feature>
<feature type="domain" description="Major facilitator superfamily (MFS) profile" evidence="3">
    <location>
        <begin position="52"/>
        <end position="492"/>
    </location>
</feature>